<feature type="domain" description="EamA" evidence="3">
    <location>
        <begin position="22"/>
        <end position="147"/>
    </location>
</feature>
<protein>
    <submittedName>
        <fullName evidence="4">Drug/metabolite transporter (DMT)-like permease</fullName>
    </submittedName>
</protein>
<dbReference type="AlphaFoldDB" id="A0A2M9BIP4"/>
<accession>A0A2M9BIP4</accession>
<dbReference type="PANTHER" id="PTHR12715:SF4">
    <property type="entry name" value="EAMA DOMAIN-CONTAINING PROTEIN"/>
    <property type="match status" value="1"/>
</dbReference>
<evidence type="ECO:0000313" key="4">
    <source>
        <dbReference type="EMBL" id="PJJ57817.1"/>
    </source>
</evidence>
<sequence>MVSSQPSATTVARDLSFAALGVTVVLWASAFVGIRAVGDELSPGALSLGRLLVAALVLSVLALPRRQPLPRGRTAWFVLGYGVLWFGAYNVALNAGERHLDAGTASMLIQLGPIIIAVLAGLFLGEGFPRTLVVGLAVGFGGVVLIGLGGSGGGDEDVDLLGVALCLAAAVLYAAGVLLQKPAMPSIGPLQVTWLGCVIGTVTCLPFAGQLVTEARDASTGALLGVVYLGVFPTALAFTTWAYALRRVGAGPASATTYLVPAVAIGLSWWLLDEVPTALGFVGGVVCLVGVAITRLRPRRRTPDAVPAGEPSPLADAERD</sequence>
<feature type="transmembrane region" description="Helical" evidence="2">
    <location>
        <begin position="160"/>
        <end position="179"/>
    </location>
</feature>
<dbReference type="InterPro" id="IPR052756">
    <property type="entry name" value="Alkyne_AA_exporter"/>
</dbReference>
<comment type="similarity">
    <text evidence="1">Belongs to the EamA transporter family.</text>
</comment>
<feature type="transmembrane region" description="Helical" evidence="2">
    <location>
        <begin position="255"/>
        <end position="272"/>
    </location>
</feature>
<dbReference type="GO" id="GO:0016020">
    <property type="term" value="C:membrane"/>
    <property type="evidence" value="ECO:0007669"/>
    <property type="project" value="InterPro"/>
</dbReference>
<comment type="caution">
    <text evidence="4">The sequence shown here is derived from an EMBL/GenBank/DDBJ whole genome shotgun (WGS) entry which is preliminary data.</text>
</comment>
<name>A0A2M9BIP4_9ACTN</name>
<dbReference type="SUPFAM" id="SSF103481">
    <property type="entry name" value="Multidrug resistance efflux transporter EmrE"/>
    <property type="match status" value="2"/>
</dbReference>
<keyword evidence="5" id="KW-1185">Reference proteome</keyword>
<dbReference type="InterPro" id="IPR037185">
    <property type="entry name" value="EmrE-like"/>
</dbReference>
<feature type="transmembrane region" description="Helical" evidence="2">
    <location>
        <begin position="131"/>
        <end position="148"/>
    </location>
</feature>
<feature type="transmembrane region" description="Helical" evidence="2">
    <location>
        <begin position="15"/>
        <end position="38"/>
    </location>
</feature>
<keyword evidence="2" id="KW-0812">Transmembrane</keyword>
<evidence type="ECO:0000256" key="2">
    <source>
        <dbReference type="SAM" id="Phobius"/>
    </source>
</evidence>
<dbReference type="InterPro" id="IPR000620">
    <property type="entry name" value="EamA_dom"/>
</dbReference>
<feature type="transmembrane region" description="Helical" evidence="2">
    <location>
        <begin position="105"/>
        <end position="124"/>
    </location>
</feature>
<dbReference type="Proteomes" id="UP000230842">
    <property type="component" value="Unassembled WGS sequence"/>
</dbReference>
<evidence type="ECO:0000313" key="5">
    <source>
        <dbReference type="Proteomes" id="UP000230842"/>
    </source>
</evidence>
<dbReference type="PANTHER" id="PTHR12715">
    <property type="entry name" value="TRANSPORTER, DRUG/METABOLITE EXPORTER FAMILY"/>
    <property type="match status" value="1"/>
</dbReference>
<organism evidence="4 5">
    <name type="scientific">Mumia flava</name>
    <dbReference type="NCBI Taxonomy" id="1348852"/>
    <lineage>
        <taxon>Bacteria</taxon>
        <taxon>Bacillati</taxon>
        <taxon>Actinomycetota</taxon>
        <taxon>Actinomycetes</taxon>
        <taxon>Propionibacteriales</taxon>
        <taxon>Nocardioidaceae</taxon>
        <taxon>Mumia</taxon>
    </lineage>
</organism>
<keyword evidence="2" id="KW-0472">Membrane</keyword>
<reference evidence="4 5" key="1">
    <citation type="submission" date="2017-11" db="EMBL/GenBank/DDBJ databases">
        <title>Genomic Encyclopedia of Archaeal and Bacterial Type Strains, Phase II (KMG-II): From Individual Species to Whole Genera.</title>
        <authorList>
            <person name="Goeker M."/>
        </authorList>
    </citation>
    <scope>NUCLEOTIDE SEQUENCE [LARGE SCALE GENOMIC DNA]</scope>
    <source>
        <strain evidence="4 5">DSM 27763</strain>
    </source>
</reference>
<gene>
    <name evidence="4" type="ORF">CLV56_2055</name>
</gene>
<feature type="transmembrane region" description="Helical" evidence="2">
    <location>
        <begin position="278"/>
        <end position="296"/>
    </location>
</feature>
<evidence type="ECO:0000259" key="3">
    <source>
        <dbReference type="Pfam" id="PF00892"/>
    </source>
</evidence>
<dbReference type="Pfam" id="PF00892">
    <property type="entry name" value="EamA"/>
    <property type="match status" value="2"/>
</dbReference>
<feature type="transmembrane region" description="Helical" evidence="2">
    <location>
        <begin position="191"/>
        <end position="209"/>
    </location>
</feature>
<feature type="domain" description="EamA" evidence="3">
    <location>
        <begin position="161"/>
        <end position="294"/>
    </location>
</feature>
<feature type="transmembrane region" description="Helical" evidence="2">
    <location>
        <begin position="44"/>
        <end position="63"/>
    </location>
</feature>
<evidence type="ECO:0000256" key="1">
    <source>
        <dbReference type="ARBA" id="ARBA00007362"/>
    </source>
</evidence>
<feature type="transmembrane region" description="Helical" evidence="2">
    <location>
        <begin position="221"/>
        <end position="243"/>
    </location>
</feature>
<dbReference type="EMBL" id="PGEZ01000001">
    <property type="protein sequence ID" value="PJJ57817.1"/>
    <property type="molecule type" value="Genomic_DNA"/>
</dbReference>
<keyword evidence="2" id="KW-1133">Transmembrane helix</keyword>
<proteinExistence type="inferred from homology"/>
<feature type="transmembrane region" description="Helical" evidence="2">
    <location>
        <begin position="75"/>
        <end position="93"/>
    </location>
</feature>